<evidence type="ECO:0000256" key="8">
    <source>
        <dbReference type="ARBA" id="ARBA00022723"/>
    </source>
</evidence>
<organism evidence="16 17">
    <name type="scientific">Micromonospora sonchi</name>
    <dbReference type="NCBI Taxonomy" id="1763543"/>
    <lineage>
        <taxon>Bacteria</taxon>
        <taxon>Bacillati</taxon>
        <taxon>Actinomycetota</taxon>
        <taxon>Actinomycetes</taxon>
        <taxon>Micromonosporales</taxon>
        <taxon>Micromonosporaceae</taxon>
        <taxon>Micromonospora</taxon>
    </lineage>
</organism>
<dbReference type="EMBL" id="BMNB01000016">
    <property type="protein sequence ID" value="GGM47871.1"/>
    <property type="molecule type" value="Genomic_DNA"/>
</dbReference>
<feature type="binding site" evidence="12">
    <location>
        <position position="217"/>
    </location>
    <ligand>
        <name>Mg(2+)</name>
        <dbReference type="ChEBI" id="CHEBI:18420"/>
        <label>2</label>
    </ligand>
</feature>
<feature type="binding site" evidence="12">
    <location>
        <position position="245"/>
    </location>
    <ligand>
        <name>Mg(2+)</name>
        <dbReference type="ChEBI" id="CHEBI:18420"/>
        <label>1</label>
    </ligand>
</feature>
<comment type="subcellular location">
    <subcellularLocation>
        <location evidence="1 12 14">Cytoplasm</location>
    </subcellularLocation>
</comment>
<keyword evidence="7 12" id="KW-0859">Xylose metabolism</keyword>
<dbReference type="PRINTS" id="PR00688">
    <property type="entry name" value="XYLOSISMRASE"/>
</dbReference>
<evidence type="ECO:0000256" key="13">
    <source>
        <dbReference type="RuleBase" id="RU000609"/>
    </source>
</evidence>
<feature type="binding site" evidence="12">
    <location>
        <position position="217"/>
    </location>
    <ligand>
        <name>Mg(2+)</name>
        <dbReference type="ChEBI" id="CHEBI:18420"/>
        <label>1</label>
    </ligand>
</feature>
<proteinExistence type="inferred from homology"/>
<comment type="caution">
    <text evidence="16">The sequence shown here is derived from an EMBL/GenBank/DDBJ whole genome shotgun (WGS) entry which is preliminary data.</text>
</comment>
<dbReference type="InterPro" id="IPR001998">
    <property type="entry name" value="Xylose_isomerase"/>
</dbReference>
<dbReference type="PROSITE" id="PS51415">
    <property type="entry name" value="XYLOSE_ISOMERASE"/>
    <property type="match status" value="1"/>
</dbReference>
<comment type="similarity">
    <text evidence="2 12 13">Belongs to the xylose isomerase family.</text>
</comment>
<dbReference type="NCBIfam" id="TIGR02631">
    <property type="entry name" value="xylA_Arthro"/>
    <property type="match status" value="1"/>
</dbReference>
<evidence type="ECO:0000313" key="17">
    <source>
        <dbReference type="Proteomes" id="UP000608890"/>
    </source>
</evidence>
<gene>
    <name evidence="12 16" type="primary">xylA</name>
    <name evidence="16" type="ORF">GCM10011608_35850</name>
</gene>
<evidence type="ECO:0000256" key="5">
    <source>
        <dbReference type="ARBA" id="ARBA00018232"/>
    </source>
</evidence>
<dbReference type="InterPro" id="IPR013022">
    <property type="entry name" value="Xyl_isomerase-like_TIM-brl"/>
</dbReference>
<comment type="caution">
    <text evidence="12">Lacks conserved residue(s) required for the propagation of feature annotation.</text>
</comment>
<comment type="cofactor">
    <cofactor evidence="12">
        <name>Mg(2+)</name>
        <dbReference type="ChEBI" id="CHEBI:18420"/>
    </cofactor>
    <text evidence="12">Binds 2 magnesium ions per subunit.</text>
</comment>
<dbReference type="GO" id="GO:0042732">
    <property type="term" value="P:D-xylose metabolic process"/>
    <property type="evidence" value="ECO:0007669"/>
    <property type="project" value="UniProtKB-UniRule"/>
</dbReference>
<comment type="subunit">
    <text evidence="3 12 14">Homotetramer.</text>
</comment>
<evidence type="ECO:0000256" key="7">
    <source>
        <dbReference type="ARBA" id="ARBA00022629"/>
    </source>
</evidence>
<reference evidence="16" key="2">
    <citation type="submission" date="2020-09" db="EMBL/GenBank/DDBJ databases">
        <authorList>
            <person name="Sun Q."/>
            <person name="Zhou Y."/>
        </authorList>
    </citation>
    <scope>NUCLEOTIDE SEQUENCE</scope>
    <source>
        <strain evidence="16">CGMCC 4.7312</strain>
    </source>
</reference>
<keyword evidence="6 12" id="KW-0963">Cytoplasm</keyword>
<evidence type="ECO:0000256" key="4">
    <source>
        <dbReference type="ARBA" id="ARBA00011958"/>
    </source>
</evidence>
<evidence type="ECO:0000256" key="12">
    <source>
        <dbReference type="HAMAP-Rule" id="MF_00455"/>
    </source>
</evidence>
<dbReference type="HAMAP" id="MF_00455">
    <property type="entry name" value="Xylose_isom_A"/>
    <property type="match status" value="1"/>
</dbReference>
<dbReference type="Gene3D" id="3.20.20.150">
    <property type="entry name" value="Divalent-metal-dependent TIM barrel enzymes"/>
    <property type="match status" value="1"/>
</dbReference>
<dbReference type="EC" id="5.3.1.5" evidence="4 12"/>
<sequence length="395" mass="43180">MAPRPTPADKFSFGLWTVGWQGRDPFGHASRAPLDPVESVHRLAELGAYGVTFHDDDLIPFGSDAATRDGQIARFRKALDETGLVVPMVTTDLFQQPVFKDGGFTSNDRDVRRYALRKVLRNVDLAAELGAKTFVMWGGREGSEYDLAKDVQAALERYREAVDLLCQYVIDRGYDLRFALEPKPNEPRGDILLPTVGHALAFISTLAHPERVGVNPEVGHEQMAGLNFAHGIAQALWQGKLFHIDLNGQRGVKYDQDLVFGHGDLINAFALVDLLEHGAPGGGPAYEGPRHFDYKPSRTEDIDGVWVSAAANMRTYLLLKERAAAFRADPEVAEALAASKVAELGVPTLGDGEGYPELLADTAAFEDFDVDATAARGFGFVRLNQLAVEHVLGAR</sequence>
<evidence type="ECO:0000256" key="14">
    <source>
        <dbReference type="RuleBase" id="RU000610"/>
    </source>
</evidence>
<dbReference type="PANTHER" id="PTHR48408:SF1">
    <property type="entry name" value="XYLOSE ISOMERASE"/>
    <property type="match status" value="1"/>
</dbReference>
<dbReference type="InterPro" id="IPR013453">
    <property type="entry name" value="XylA_actinobac"/>
</dbReference>
<dbReference type="GO" id="GO:0009045">
    <property type="term" value="F:xylose isomerase activity"/>
    <property type="evidence" value="ECO:0007669"/>
    <property type="project" value="UniProtKB-UniRule"/>
</dbReference>
<evidence type="ECO:0000256" key="6">
    <source>
        <dbReference type="ARBA" id="ARBA00022490"/>
    </source>
</evidence>
<accession>A0A917WZ06</accession>
<dbReference type="GO" id="GO:0000287">
    <property type="term" value="F:magnesium ion binding"/>
    <property type="evidence" value="ECO:0007669"/>
    <property type="project" value="UniProtKB-UniRule"/>
</dbReference>
<feature type="binding site" evidence="12">
    <location>
        <position position="293"/>
    </location>
    <ligand>
        <name>Mg(2+)</name>
        <dbReference type="ChEBI" id="CHEBI:18420"/>
        <label>1</label>
    </ligand>
</feature>
<dbReference type="Proteomes" id="UP000608890">
    <property type="component" value="Unassembled WGS sequence"/>
</dbReference>
<keyword evidence="8 12" id="KW-0479">Metal-binding</keyword>
<dbReference type="SUPFAM" id="SSF51658">
    <property type="entry name" value="Xylose isomerase-like"/>
    <property type="match status" value="1"/>
</dbReference>
<evidence type="ECO:0000259" key="15">
    <source>
        <dbReference type="Pfam" id="PF01261"/>
    </source>
</evidence>
<dbReference type="Pfam" id="PF01261">
    <property type="entry name" value="AP_endonuc_2"/>
    <property type="match status" value="1"/>
</dbReference>
<dbReference type="AlphaFoldDB" id="A0A917WZ06"/>
<keyword evidence="12" id="KW-0460">Magnesium</keyword>
<evidence type="ECO:0000256" key="2">
    <source>
        <dbReference type="ARBA" id="ARBA00005765"/>
    </source>
</evidence>
<reference evidence="16" key="1">
    <citation type="journal article" date="2014" name="Int. J. Syst. Evol. Microbiol.">
        <title>Complete genome sequence of Corynebacterium casei LMG S-19264T (=DSM 44701T), isolated from a smear-ripened cheese.</title>
        <authorList>
            <consortium name="US DOE Joint Genome Institute (JGI-PGF)"/>
            <person name="Walter F."/>
            <person name="Albersmeier A."/>
            <person name="Kalinowski J."/>
            <person name="Ruckert C."/>
        </authorList>
    </citation>
    <scope>NUCLEOTIDE SEQUENCE</scope>
    <source>
        <strain evidence="16">CGMCC 4.7312</strain>
    </source>
</reference>
<keyword evidence="9 12" id="KW-0413">Isomerase</keyword>
<feature type="binding site" evidence="12">
    <location>
        <position position="181"/>
    </location>
    <ligand>
        <name>Mg(2+)</name>
        <dbReference type="ChEBI" id="CHEBI:18420"/>
        <label>1</label>
    </ligand>
</feature>
<keyword evidence="10 12" id="KW-0119">Carbohydrate metabolism</keyword>
<dbReference type="GO" id="GO:0005737">
    <property type="term" value="C:cytoplasm"/>
    <property type="evidence" value="ECO:0007669"/>
    <property type="project" value="UniProtKB-SubCell"/>
</dbReference>
<feature type="domain" description="Xylose isomerase-like TIM barrel" evidence="15">
    <location>
        <begin position="41"/>
        <end position="277"/>
    </location>
</feature>
<evidence type="ECO:0000256" key="9">
    <source>
        <dbReference type="ARBA" id="ARBA00023235"/>
    </source>
</evidence>
<dbReference type="InterPro" id="IPR036237">
    <property type="entry name" value="Xyl_isomerase-like_sf"/>
</dbReference>
<comment type="catalytic activity">
    <reaction evidence="11 12 13">
        <text>alpha-D-xylose = alpha-D-xylulofuranose</text>
        <dbReference type="Rhea" id="RHEA:22816"/>
        <dbReference type="ChEBI" id="CHEBI:28518"/>
        <dbReference type="ChEBI" id="CHEBI:188998"/>
        <dbReference type="EC" id="5.3.1.5"/>
    </reaction>
</comment>
<name>A0A917WZ06_9ACTN</name>
<protein>
    <recommendedName>
        <fullName evidence="5 12">Xylose isomerase</fullName>
        <ecNumber evidence="4 12">5.3.1.5</ecNumber>
    </recommendedName>
</protein>
<evidence type="ECO:0000256" key="1">
    <source>
        <dbReference type="ARBA" id="ARBA00004496"/>
    </source>
</evidence>
<evidence type="ECO:0000313" key="16">
    <source>
        <dbReference type="EMBL" id="GGM47871.1"/>
    </source>
</evidence>
<feature type="active site" evidence="12">
    <location>
        <position position="57"/>
    </location>
</feature>
<dbReference type="PANTHER" id="PTHR48408">
    <property type="match status" value="1"/>
</dbReference>
<keyword evidence="17" id="KW-1185">Reference proteome</keyword>
<dbReference type="RefSeq" id="WP_189045798.1">
    <property type="nucleotide sequence ID" value="NZ_BMNB01000016.1"/>
</dbReference>
<feature type="active site" evidence="12">
    <location>
        <position position="54"/>
    </location>
</feature>
<evidence type="ECO:0000256" key="10">
    <source>
        <dbReference type="ARBA" id="ARBA00023277"/>
    </source>
</evidence>
<feature type="binding site" evidence="12">
    <location>
        <position position="220"/>
    </location>
    <ligand>
        <name>Mg(2+)</name>
        <dbReference type="ChEBI" id="CHEBI:18420"/>
        <label>2</label>
    </ligand>
</feature>
<evidence type="ECO:0000256" key="11">
    <source>
        <dbReference type="ARBA" id="ARBA00033659"/>
    </source>
</evidence>
<evidence type="ECO:0000256" key="3">
    <source>
        <dbReference type="ARBA" id="ARBA00011881"/>
    </source>
</evidence>